<feature type="compositionally biased region" description="Pro residues" evidence="11">
    <location>
        <begin position="142"/>
        <end position="152"/>
    </location>
</feature>
<dbReference type="GO" id="GO:0042054">
    <property type="term" value="F:histone methyltransferase activity"/>
    <property type="evidence" value="ECO:0007669"/>
    <property type="project" value="InterPro"/>
</dbReference>
<keyword evidence="4" id="KW-0949">S-adenosyl-L-methionine</keyword>
<dbReference type="GO" id="GO:0005634">
    <property type="term" value="C:nucleus"/>
    <property type="evidence" value="ECO:0007669"/>
    <property type="project" value="UniProtKB-SubCell"/>
</dbReference>
<name>A0AAN9G259_9CAEN</name>
<dbReference type="FunFam" id="3.30.160.60:FF:000264">
    <property type="entry name" value="Zinc finger protein 236"/>
    <property type="match status" value="3"/>
</dbReference>
<feature type="domain" description="C2H2-type" evidence="12">
    <location>
        <begin position="478"/>
        <end position="505"/>
    </location>
</feature>
<dbReference type="CDD" id="cd19193">
    <property type="entry name" value="PR-SET_PRDM7_9"/>
    <property type="match status" value="1"/>
</dbReference>
<dbReference type="PANTHER" id="PTHR24394:SF58">
    <property type="entry name" value="ZINC FINGER AND BTB DOMAIN CONTAINING 33"/>
    <property type="match status" value="1"/>
</dbReference>
<dbReference type="SUPFAM" id="SSF57667">
    <property type="entry name" value="beta-beta-alpha zinc fingers"/>
    <property type="match status" value="5"/>
</dbReference>
<dbReference type="FunFam" id="3.30.160.60:FF:000512">
    <property type="entry name" value="zinc finger protein 197 isoform X1"/>
    <property type="match status" value="1"/>
</dbReference>
<evidence type="ECO:0000259" key="14">
    <source>
        <dbReference type="PROSITE" id="PS50806"/>
    </source>
</evidence>
<dbReference type="EMBL" id="JBAMIC010000021">
    <property type="protein sequence ID" value="KAK7092583.1"/>
    <property type="molecule type" value="Genomic_DNA"/>
</dbReference>
<dbReference type="Gene3D" id="2.170.270.10">
    <property type="entry name" value="SET domain"/>
    <property type="match status" value="1"/>
</dbReference>
<evidence type="ECO:0000313" key="15">
    <source>
        <dbReference type="EMBL" id="KAK7092583.1"/>
    </source>
</evidence>
<dbReference type="InterPro" id="IPR044417">
    <property type="entry name" value="PRDM7_9_PR-SET"/>
</dbReference>
<evidence type="ECO:0000256" key="11">
    <source>
        <dbReference type="SAM" id="MobiDB-lite"/>
    </source>
</evidence>
<keyword evidence="9" id="KW-0539">Nucleus</keyword>
<evidence type="ECO:0000256" key="4">
    <source>
        <dbReference type="ARBA" id="ARBA00022691"/>
    </source>
</evidence>
<evidence type="ECO:0000256" key="7">
    <source>
        <dbReference type="ARBA" id="ARBA00022771"/>
    </source>
</evidence>
<dbReference type="Gene3D" id="3.30.160.60">
    <property type="entry name" value="Classic Zinc Finger"/>
    <property type="match status" value="7"/>
</dbReference>
<dbReference type="InterPro" id="IPR013087">
    <property type="entry name" value="Znf_C2H2_type"/>
</dbReference>
<feature type="domain" description="SET" evidence="13">
    <location>
        <begin position="259"/>
        <end position="373"/>
    </location>
</feature>
<evidence type="ECO:0000256" key="9">
    <source>
        <dbReference type="ARBA" id="ARBA00023242"/>
    </source>
</evidence>
<evidence type="ECO:0008006" key="17">
    <source>
        <dbReference type="Google" id="ProtNLM"/>
    </source>
</evidence>
<accession>A0AAN9G259</accession>
<evidence type="ECO:0000313" key="16">
    <source>
        <dbReference type="Proteomes" id="UP001374579"/>
    </source>
</evidence>
<evidence type="ECO:0000259" key="12">
    <source>
        <dbReference type="PROSITE" id="PS50157"/>
    </source>
</evidence>
<evidence type="ECO:0000256" key="10">
    <source>
        <dbReference type="PROSITE-ProRule" id="PRU00042"/>
    </source>
</evidence>
<keyword evidence="6" id="KW-0677">Repeat</keyword>
<feature type="region of interest" description="Disordered" evidence="11">
    <location>
        <begin position="116"/>
        <end position="190"/>
    </location>
</feature>
<proteinExistence type="predicted"/>
<dbReference type="InterPro" id="IPR046341">
    <property type="entry name" value="SET_dom_sf"/>
</dbReference>
<feature type="region of interest" description="Disordered" evidence="11">
    <location>
        <begin position="419"/>
        <end position="461"/>
    </location>
</feature>
<feature type="domain" description="C2H2-type" evidence="12">
    <location>
        <begin position="537"/>
        <end position="564"/>
    </location>
</feature>
<protein>
    <recommendedName>
        <fullName evidence="17">Histone-lysine N-methyltransferase PRDM9</fullName>
    </recommendedName>
</protein>
<dbReference type="InterPro" id="IPR001214">
    <property type="entry name" value="SET_dom"/>
</dbReference>
<keyword evidence="2" id="KW-0489">Methyltransferase</keyword>
<dbReference type="SMART" id="SM00317">
    <property type="entry name" value="SET"/>
    <property type="match status" value="1"/>
</dbReference>
<evidence type="ECO:0000256" key="1">
    <source>
        <dbReference type="ARBA" id="ARBA00004123"/>
    </source>
</evidence>
<sequence>MCQYVSRLQLSVQETKCTITFWTRETSVFKVSSILVKIRKLRAVKMEGQSSDKIDFSNLNLPESIAEFFSKEENEKMCDFDKLHFKNIRLNYEMMLHFGLPARKPDFMKPNRGMLKRKALESSSESDEDWRPRAKRKKGPKPWSPPHRPPPTATVTSATAQNPSRAEPQKTAGTLVKKTQQKAEKTEEEPRVYSFRKRKETNYMKLEVPNDDEFVYCEECNQEHEGDCPEHGPFLHVTDTPVPVKKRGDPKRAMKTLPPGLEVKVSGIPDAGLGVFATKFFPLRTRFGPYEGRRVKDPDIAHSSGYCWQISIDDRSSHFVDAKECKTANWMRYVNCACTTAEQNVTAYQNCGEIYYRAHTSIPPGAEILVWYGREYGKELGIIRDDEPKRRKPNGQIESDDERTVDASFTFSDIRSSDIEFTDSGEDGEKNKKARQKRKAPSNVNRKVSPGHQITRTPTLEKQTLAASSSLLSQDRPHVCQRCAAAFVQFSSLRIHMASAHGEKLLAVPLESCRADGSVGNHGDRKGGHNKDTGRRHVCDVCNKAFTQAGSLKRHKVIHTGETQFVCDVCNKAFTQAGDLKRHNVIHTGETQFVCDVCNKAFTLAGNLKRHNVIHTGEKQFVCDVCNKAFTQASILKRHNVIHTGEKQFVCDVCNKAFTRAGHLKRHNVIHTGETQFVCDVCNKAFTLAGNLKRHNVIHTGEKQFVCDVCNKAFTRAGHLKRHNVIHTGQKH</sequence>
<keyword evidence="16" id="KW-1185">Reference proteome</keyword>
<gene>
    <name evidence="15" type="ORF">V1264_008306</name>
</gene>
<dbReference type="Proteomes" id="UP001374579">
    <property type="component" value="Unassembled WGS sequence"/>
</dbReference>
<dbReference type="Pfam" id="PF00096">
    <property type="entry name" value="zf-C2H2"/>
    <property type="match status" value="7"/>
</dbReference>
<evidence type="ECO:0000256" key="2">
    <source>
        <dbReference type="ARBA" id="ARBA00022603"/>
    </source>
</evidence>
<evidence type="ECO:0000256" key="8">
    <source>
        <dbReference type="ARBA" id="ARBA00022833"/>
    </source>
</evidence>
<dbReference type="PANTHER" id="PTHR24394">
    <property type="entry name" value="ZINC FINGER PROTEIN"/>
    <property type="match status" value="1"/>
</dbReference>
<dbReference type="PROSITE" id="PS50280">
    <property type="entry name" value="SET"/>
    <property type="match status" value="1"/>
</dbReference>
<reference evidence="15 16" key="1">
    <citation type="submission" date="2024-02" db="EMBL/GenBank/DDBJ databases">
        <title>Chromosome-scale genome assembly of the rough periwinkle Littorina saxatilis.</title>
        <authorList>
            <person name="De Jode A."/>
            <person name="Faria R."/>
            <person name="Formenti G."/>
            <person name="Sims Y."/>
            <person name="Smith T.P."/>
            <person name="Tracey A."/>
            <person name="Wood J.M.D."/>
            <person name="Zagrodzka Z.B."/>
            <person name="Johannesson K."/>
            <person name="Butlin R.K."/>
            <person name="Leder E.H."/>
        </authorList>
    </citation>
    <scope>NUCLEOTIDE SEQUENCE [LARGE SCALE GENOMIC DNA]</scope>
    <source>
        <strain evidence="15">Snail1</strain>
        <tissue evidence="15">Muscle</tissue>
    </source>
</reference>
<dbReference type="GO" id="GO:0032259">
    <property type="term" value="P:methylation"/>
    <property type="evidence" value="ECO:0007669"/>
    <property type="project" value="UniProtKB-KW"/>
</dbReference>
<keyword evidence="3" id="KW-0808">Transferase</keyword>
<feature type="region of interest" description="Disordered" evidence="11">
    <location>
        <begin position="385"/>
        <end position="404"/>
    </location>
</feature>
<evidence type="ECO:0000256" key="6">
    <source>
        <dbReference type="ARBA" id="ARBA00022737"/>
    </source>
</evidence>
<comment type="subcellular location">
    <subcellularLocation>
        <location evidence="1">Nucleus</location>
    </subcellularLocation>
</comment>
<feature type="domain" description="C2H2-type" evidence="12">
    <location>
        <begin position="565"/>
        <end position="592"/>
    </location>
</feature>
<dbReference type="PROSITE" id="PS00028">
    <property type="entry name" value="ZINC_FINGER_C2H2_1"/>
    <property type="match status" value="8"/>
</dbReference>
<evidence type="ECO:0000259" key="13">
    <source>
        <dbReference type="PROSITE" id="PS50280"/>
    </source>
</evidence>
<organism evidence="15 16">
    <name type="scientific">Littorina saxatilis</name>
    <dbReference type="NCBI Taxonomy" id="31220"/>
    <lineage>
        <taxon>Eukaryota</taxon>
        <taxon>Metazoa</taxon>
        <taxon>Spiralia</taxon>
        <taxon>Lophotrochozoa</taxon>
        <taxon>Mollusca</taxon>
        <taxon>Gastropoda</taxon>
        <taxon>Caenogastropoda</taxon>
        <taxon>Littorinimorpha</taxon>
        <taxon>Littorinoidea</taxon>
        <taxon>Littorinidae</taxon>
        <taxon>Littorina</taxon>
    </lineage>
</organism>
<dbReference type="FunFam" id="3.30.160.60:FF:000733">
    <property type="entry name" value="Zinc finger protein 236 variant"/>
    <property type="match status" value="2"/>
</dbReference>
<dbReference type="InterPro" id="IPR003655">
    <property type="entry name" value="aKRAB"/>
</dbReference>
<dbReference type="PROSITE" id="PS50806">
    <property type="entry name" value="KRAB_RELATED"/>
    <property type="match status" value="1"/>
</dbReference>
<feature type="domain" description="C2H2-type" evidence="12">
    <location>
        <begin position="649"/>
        <end position="676"/>
    </location>
</feature>
<keyword evidence="7 10" id="KW-0863">Zinc-finger</keyword>
<dbReference type="PROSITE" id="PS50157">
    <property type="entry name" value="ZINC_FINGER_C2H2_2"/>
    <property type="match status" value="8"/>
</dbReference>
<evidence type="ECO:0000256" key="3">
    <source>
        <dbReference type="ARBA" id="ARBA00022679"/>
    </source>
</evidence>
<keyword evidence="8" id="KW-0862">Zinc</keyword>
<keyword evidence="5" id="KW-0479">Metal-binding</keyword>
<dbReference type="AlphaFoldDB" id="A0AAN9G259"/>
<dbReference type="GO" id="GO:0000981">
    <property type="term" value="F:DNA-binding transcription factor activity, RNA polymerase II-specific"/>
    <property type="evidence" value="ECO:0007669"/>
    <property type="project" value="TreeGrafter"/>
</dbReference>
<dbReference type="Pfam" id="PF21549">
    <property type="entry name" value="PRDM2_PR"/>
    <property type="match status" value="1"/>
</dbReference>
<feature type="compositionally biased region" description="Polar residues" evidence="11">
    <location>
        <begin position="442"/>
        <end position="461"/>
    </location>
</feature>
<dbReference type="FunFam" id="3.30.160.60:FF:000744">
    <property type="entry name" value="zinc finger E-box-binding homeobox 1"/>
    <property type="match status" value="1"/>
</dbReference>
<feature type="domain" description="C2H2-type" evidence="12">
    <location>
        <begin position="593"/>
        <end position="620"/>
    </location>
</feature>
<dbReference type="SUPFAM" id="SSF82199">
    <property type="entry name" value="SET domain"/>
    <property type="match status" value="1"/>
</dbReference>
<evidence type="ECO:0000256" key="5">
    <source>
        <dbReference type="ARBA" id="ARBA00022723"/>
    </source>
</evidence>
<dbReference type="InterPro" id="IPR036236">
    <property type="entry name" value="Znf_C2H2_sf"/>
</dbReference>
<dbReference type="GO" id="GO:0008270">
    <property type="term" value="F:zinc ion binding"/>
    <property type="evidence" value="ECO:0007669"/>
    <property type="project" value="UniProtKB-KW"/>
</dbReference>
<feature type="domain" description="C2H2-type" evidence="12">
    <location>
        <begin position="621"/>
        <end position="648"/>
    </location>
</feature>
<dbReference type="SMART" id="SM00355">
    <property type="entry name" value="ZnF_C2H2"/>
    <property type="match status" value="8"/>
</dbReference>
<feature type="compositionally biased region" description="Basic and acidic residues" evidence="11">
    <location>
        <begin position="181"/>
        <end position="190"/>
    </location>
</feature>
<feature type="domain" description="KRAB-related" evidence="14">
    <location>
        <begin position="57"/>
        <end position="120"/>
    </location>
</feature>
<feature type="domain" description="C2H2-type" evidence="12">
    <location>
        <begin position="705"/>
        <end position="732"/>
    </location>
</feature>
<comment type="caution">
    <text evidence="15">The sequence shown here is derived from an EMBL/GenBank/DDBJ whole genome shotgun (WGS) entry which is preliminary data.</text>
</comment>
<feature type="domain" description="C2H2-type" evidence="12">
    <location>
        <begin position="677"/>
        <end position="704"/>
    </location>
</feature>